<reference evidence="3 4" key="1">
    <citation type="submission" date="2011-09" db="EMBL/GenBank/DDBJ databases">
        <title>The permanent draft genome of Caldithrix abyssi DSM 13497.</title>
        <authorList>
            <consortium name="US DOE Joint Genome Institute (JGI-PGF)"/>
            <person name="Lucas S."/>
            <person name="Han J."/>
            <person name="Lapidus A."/>
            <person name="Bruce D."/>
            <person name="Goodwin L."/>
            <person name="Pitluck S."/>
            <person name="Peters L."/>
            <person name="Kyrpides N."/>
            <person name="Mavromatis K."/>
            <person name="Ivanova N."/>
            <person name="Mikhailova N."/>
            <person name="Chertkov O."/>
            <person name="Detter J.C."/>
            <person name="Tapia R."/>
            <person name="Han C."/>
            <person name="Land M."/>
            <person name="Hauser L."/>
            <person name="Markowitz V."/>
            <person name="Cheng J.-F."/>
            <person name="Hugenholtz P."/>
            <person name="Woyke T."/>
            <person name="Wu D."/>
            <person name="Spring S."/>
            <person name="Brambilla E."/>
            <person name="Klenk H.-P."/>
            <person name="Eisen J.A."/>
        </authorList>
    </citation>
    <scope>NUCLEOTIDE SEQUENCE [LARGE SCALE GENOMIC DNA]</scope>
    <source>
        <strain evidence="3 4">DSM 13497</strain>
    </source>
</reference>
<dbReference type="KEGG" id="caby:Cabys_744"/>
<proteinExistence type="predicted"/>
<evidence type="ECO:0000313" key="4">
    <source>
        <dbReference type="Proteomes" id="UP000004671"/>
    </source>
</evidence>
<evidence type="ECO:0000313" key="5">
    <source>
        <dbReference type="Proteomes" id="UP000183868"/>
    </source>
</evidence>
<gene>
    <name evidence="2" type="ORF">Cabys_744</name>
    <name evidence="3" type="ORF">Calab_1981</name>
</gene>
<dbReference type="OrthoDB" id="9812556at2"/>
<keyword evidence="1" id="KW-0732">Signal</keyword>
<dbReference type="Pfam" id="PF16119">
    <property type="entry name" value="DUF4835"/>
    <property type="match status" value="1"/>
</dbReference>
<dbReference type="AlphaFoldDB" id="H1XUA5"/>
<accession>H1XUA5</accession>
<dbReference type="RefSeq" id="WP_006928759.1">
    <property type="nucleotide sequence ID" value="NZ_CM001402.1"/>
</dbReference>
<dbReference type="InterPro" id="IPR032274">
    <property type="entry name" value="DUF4835"/>
</dbReference>
<dbReference type="EMBL" id="CM001402">
    <property type="protein sequence ID" value="EHO41595.1"/>
    <property type="molecule type" value="Genomic_DNA"/>
</dbReference>
<evidence type="ECO:0008006" key="6">
    <source>
        <dbReference type="Google" id="ProtNLM"/>
    </source>
</evidence>
<feature type="chain" id="PRO_5010834636" description="DUF4835 family protein" evidence="1">
    <location>
        <begin position="21"/>
        <end position="278"/>
    </location>
</feature>
<protein>
    <recommendedName>
        <fullName evidence="6">DUF4835 family protein</fullName>
    </recommendedName>
</protein>
<evidence type="ECO:0000256" key="1">
    <source>
        <dbReference type="SAM" id="SignalP"/>
    </source>
</evidence>
<reference evidence="2 5" key="2">
    <citation type="submission" date="2016-11" db="EMBL/GenBank/DDBJ databases">
        <title>Genomic analysis of Caldithrix abyssi and proposal of a novel bacterial phylum Caldithrichaeota.</title>
        <authorList>
            <person name="Kublanov I."/>
            <person name="Sigalova O."/>
            <person name="Gavrilov S."/>
            <person name="Lebedinsky A."/>
            <person name="Ivanova N."/>
            <person name="Daum C."/>
            <person name="Reddy T."/>
            <person name="Klenk H.P."/>
            <person name="Goker M."/>
            <person name="Reva O."/>
            <person name="Miroshnichenko M."/>
            <person name="Kyprides N."/>
            <person name="Woyke T."/>
            <person name="Gelfand M."/>
        </authorList>
    </citation>
    <scope>NUCLEOTIDE SEQUENCE [LARGE SCALE GENOMIC DNA]</scope>
    <source>
        <strain evidence="2 5">LF13</strain>
    </source>
</reference>
<keyword evidence="4" id="KW-1185">Reference proteome</keyword>
<evidence type="ECO:0000313" key="3">
    <source>
        <dbReference type="EMBL" id="EHO41595.1"/>
    </source>
</evidence>
<dbReference type="HOGENOM" id="CLU_080414_0_0_0"/>
<name>H1XUA5_CALAY</name>
<evidence type="ECO:0000313" key="2">
    <source>
        <dbReference type="EMBL" id="APF17495.1"/>
    </source>
</evidence>
<dbReference type="Proteomes" id="UP000183868">
    <property type="component" value="Chromosome"/>
</dbReference>
<sequence length="278" mass="32837" precursor="true">MKRLTYALSIILALALTVHSQVLKVNVTLDPTNLPTDEVNKLADFPDKVEQYINSYEWVEDVYEYDVNCNVRIIIQSVQQKSHEKLYLAQFVITSESGEYFYDKTWEFPYDQGTPFSHFKGQFDPLTHFLDFYAYMILAGELDTNDYLKGNPLYEKARDIANRGQLSRYPRGWTYRMNLVFAITDARTRPLREIKPDFFEALYLLDEGKRGEAYAYAKKVLEGLKKVYKVQPNNLYLQYFFNSHYQELADLFRGHNADLNQLIEMDSRHRQAYRDVME</sequence>
<dbReference type="InParanoid" id="H1XUA5"/>
<dbReference type="EMBL" id="CP018099">
    <property type="protein sequence ID" value="APF17495.1"/>
    <property type="molecule type" value="Genomic_DNA"/>
</dbReference>
<organism evidence="3 4">
    <name type="scientific">Caldithrix abyssi DSM 13497</name>
    <dbReference type="NCBI Taxonomy" id="880073"/>
    <lineage>
        <taxon>Bacteria</taxon>
        <taxon>Pseudomonadati</taxon>
        <taxon>Calditrichota</taxon>
        <taxon>Calditrichia</taxon>
        <taxon>Calditrichales</taxon>
        <taxon>Calditrichaceae</taxon>
        <taxon>Caldithrix</taxon>
    </lineage>
</organism>
<dbReference type="STRING" id="880073.Cabys_744"/>
<feature type="signal peptide" evidence="1">
    <location>
        <begin position="1"/>
        <end position="20"/>
    </location>
</feature>
<dbReference type="PaxDb" id="880073-Calab_1981"/>
<dbReference type="Proteomes" id="UP000004671">
    <property type="component" value="Chromosome"/>
</dbReference>